<dbReference type="PROSITE" id="PS00688">
    <property type="entry name" value="SIGMA54_INTERACT_3"/>
    <property type="match status" value="1"/>
</dbReference>
<dbReference type="SUPFAM" id="SSF46689">
    <property type="entry name" value="Homeodomain-like"/>
    <property type="match status" value="1"/>
</dbReference>
<dbReference type="InterPro" id="IPR002078">
    <property type="entry name" value="Sigma_54_int"/>
</dbReference>
<evidence type="ECO:0000313" key="6">
    <source>
        <dbReference type="EMBL" id="GGF97414.1"/>
    </source>
</evidence>
<dbReference type="RefSeq" id="WP_229724981.1">
    <property type="nucleotide sequence ID" value="NZ_BMGR01000003.1"/>
</dbReference>
<evidence type="ECO:0000256" key="2">
    <source>
        <dbReference type="ARBA" id="ARBA00022840"/>
    </source>
</evidence>
<dbReference type="Gene3D" id="3.40.50.300">
    <property type="entry name" value="P-loop containing nucleotide triphosphate hydrolases"/>
    <property type="match status" value="1"/>
</dbReference>
<dbReference type="InterPro" id="IPR025662">
    <property type="entry name" value="Sigma_54_int_dom_ATP-bd_1"/>
</dbReference>
<comment type="caution">
    <text evidence="6">The sequence shown here is derived from an EMBL/GenBank/DDBJ whole genome shotgun (WGS) entry which is preliminary data.</text>
</comment>
<name>A0A917FS24_9BACL</name>
<dbReference type="GO" id="GO:0005524">
    <property type="term" value="F:ATP binding"/>
    <property type="evidence" value="ECO:0007669"/>
    <property type="project" value="UniProtKB-KW"/>
</dbReference>
<dbReference type="Gene3D" id="1.10.8.60">
    <property type="match status" value="1"/>
</dbReference>
<dbReference type="InterPro" id="IPR009057">
    <property type="entry name" value="Homeodomain-like_sf"/>
</dbReference>
<evidence type="ECO:0000259" key="5">
    <source>
        <dbReference type="PROSITE" id="PS50045"/>
    </source>
</evidence>
<dbReference type="InterPro" id="IPR027417">
    <property type="entry name" value="P-loop_NTPase"/>
</dbReference>
<gene>
    <name evidence="6" type="ORF">GCM10010916_13330</name>
</gene>
<evidence type="ECO:0000256" key="4">
    <source>
        <dbReference type="ARBA" id="ARBA00023163"/>
    </source>
</evidence>
<accession>A0A917FS24</accession>
<keyword evidence="1" id="KW-0547">Nucleotide-binding</keyword>
<dbReference type="Proteomes" id="UP000644756">
    <property type="component" value="Unassembled WGS sequence"/>
</dbReference>
<dbReference type="Gene3D" id="1.10.10.60">
    <property type="entry name" value="Homeodomain-like"/>
    <property type="match status" value="1"/>
</dbReference>
<feature type="domain" description="Sigma-54 factor interaction" evidence="5">
    <location>
        <begin position="11"/>
        <end position="240"/>
    </location>
</feature>
<keyword evidence="4" id="KW-0804">Transcription</keyword>
<dbReference type="SUPFAM" id="SSF52540">
    <property type="entry name" value="P-loop containing nucleoside triphosphate hydrolases"/>
    <property type="match status" value="1"/>
</dbReference>
<dbReference type="Pfam" id="PF25601">
    <property type="entry name" value="AAA_lid_14"/>
    <property type="match status" value="1"/>
</dbReference>
<keyword evidence="3" id="KW-0805">Transcription regulation</keyword>
<dbReference type="SMART" id="SM00382">
    <property type="entry name" value="AAA"/>
    <property type="match status" value="1"/>
</dbReference>
<evidence type="ECO:0000256" key="3">
    <source>
        <dbReference type="ARBA" id="ARBA00023015"/>
    </source>
</evidence>
<dbReference type="PROSITE" id="PS50045">
    <property type="entry name" value="SIGMA54_INTERACT_4"/>
    <property type="match status" value="1"/>
</dbReference>
<evidence type="ECO:0000256" key="1">
    <source>
        <dbReference type="ARBA" id="ARBA00022741"/>
    </source>
</evidence>
<dbReference type="PROSITE" id="PS00675">
    <property type="entry name" value="SIGMA54_INTERACT_1"/>
    <property type="match status" value="1"/>
</dbReference>
<organism evidence="6 7">
    <name type="scientific">Paenibacillus abyssi</name>
    <dbReference type="NCBI Taxonomy" id="1340531"/>
    <lineage>
        <taxon>Bacteria</taxon>
        <taxon>Bacillati</taxon>
        <taxon>Bacillota</taxon>
        <taxon>Bacilli</taxon>
        <taxon>Bacillales</taxon>
        <taxon>Paenibacillaceae</taxon>
        <taxon>Paenibacillus</taxon>
    </lineage>
</organism>
<dbReference type="FunFam" id="3.40.50.300:FF:000006">
    <property type="entry name" value="DNA-binding transcriptional regulator NtrC"/>
    <property type="match status" value="1"/>
</dbReference>
<dbReference type="CDD" id="cd00009">
    <property type="entry name" value="AAA"/>
    <property type="match status" value="1"/>
</dbReference>
<dbReference type="PANTHER" id="PTHR32071">
    <property type="entry name" value="TRANSCRIPTIONAL REGULATORY PROTEIN"/>
    <property type="match status" value="1"/>
</dbReference>
<protein>
    <recommendedName>
        <fullName evidence="5">Sigma-54 factor interaction domain-containing protein</fullName>
    </recommendedName>
</protein>
<reference evidence="6" key="1">
    <citation type="journal article" date="2014" name="Int. J. Syst. Evol. Microbiol.">
        <title>Complete genome sequence of Corynebacterium casei LMG S-19264T (=DSM 44701T), isolated from a smear-ripened cheese.</title>
        <authorList>
            <consortium name="US DOE Joint Genome Institute (JGI-PGF)"/>
            <person name="Walter F."/>
            <person name="Albersmeier A."/>
            <person name="Kalinowski J."/>
            <person name="Ruckert C."/>
        </authorList>
    </citation>
    <scope>NUCLEOTIDE SEQUENCE</scope>
    <source>
        <strain evidence="6">CGMCC 1.12987</strain>
    </source>
</reference>
<dbReference type="AlphaFoldDB" id="A0A917FS24"/>
<dbReference type="GO" id="GO:0006355">
    <property type="term" value="P:regulation of DNA-templated transcription"/>
    <property type="evidence" value="ECO:0007669"/>
    <property type="project" value="InterPro"/>
</dbReference>
<evidence type="ECO:0000313" key="7">
    <source>
        <dbReference type="Proteomes" id="UP000644756"/>
    </source>
</evidence>
<proteinExistence type="predicted"/>
<dbReference type="InterPro" id="IPR058031">
    <property type="entry name" value="AAA_lid_NorR"/>
</dbReference>
<keyword evidence="7" id="KW-1185">Reference proteome</keyword>
<dbReference type="EMBL" id="BMGR01000003">
    <property type="protein sequence ID" value="GGF97414.1"/>
    <property type="molecule type" value="Genomic_DNA"/>
</dbReference>
<reference evidence="6" key="2">
    <citation type="submission" date="2020-09" db="EMBL/GenBank/DDBJ databases">
        <authorList>
            <person name="Sun Q."/>
            <person name="Zhou Y."/>
        </authorList>
    </citation>
    <scope>NUCLEOTIDE SEQUENCE</scope>
    <source>
        <strain evidence="6">CGMCC 1.12987</strain>
    </source>
</reference>
<dbReference type="InterPro" id="IPR003593">
    <property type="entry name" value="AAA+_ATPase"/>
</dbReference>
<dbReference type="Pfam" id="PF00158">
    <property type="entry name" value="Sigma54_activat"/>
    <property type="match status" value="1"/>
</dbReference>
<sequence length="325" mass="37470">MFSKNVATEYELTRSKAVQQLYEKIDQVAQYDSSVIVLGESGVGKEVVVKRIHEKSPRSRGPFVRINCGAIPEDLMESEMFGYAKGAYSGAKQQSKLGLISLANQGTLFLDEIAELTLPIQAKLLRVLQERHFYPINAVKPVSVDIRVVSATSRNLRQLIEDGKFRQELFYRLNVVPIQVPSLRDRKEDIPDLIAFFMQHLDTRYAKRKTISQNVIDIFLQYNWPGNIRELKNVVERLVVTTPDDLIDTHHIPLEIWESIEENKRRMMPEYNTLRELLAQYEYQIIKDSVRRNKTLLQSSAELGVDVSTLSRKCKKYNIRLDGVN</sequence>
<dbReference type="PANTHER" id="PTHR32071:SF57">
    <property type="entry name" value="C4-DICARBOXYLATE TRANSPORT TRANSCRIPTIONAL REGULATORY PROTEIN DCTD"/>
    <property type="match status" value="1"/>
</dbReference>
<keyword evidence="2" id="KW-0067">ATP-binding</keyword>
<dbReference type="InterPro" id="IPR025944">
    <property type="entry name" value="Sigma_54_int_dom_CS"/>
</dbReference>